<evidence type="ECO:0000313" key="4">
    <source>
        <dbReference type="Proteomes" id="UP001501752"/>
    </source>
</evidence>
<evidence type="ECO:0000256" key="1">
    <source>
        <dbReference type="SAM" id="MobiDB-lite"/>
    </source>
</evidence>
<protein>
    <submittedName>
        <fullName evidence="3">Aminoglycoside phosphotransferase family protein</fullName>
    </submittedName>
</protein>
<gene>
    <name evidence="3" type="ORF">GCM10023235_77390</name>
</gene>
<sequence length="391" mass="41577">MAGGGCRGVNSSLDRSGAAPPPLRRAVAVGLSAHPRTAAAQEYAMSAPARPATDRQQETAAVARLLRDALGPVDVVAVTALTGGLYNTARRVELADGRRLVLKCAPAASLPALTHETGLLGTERRFHRLAAATGVRVPEVIHHQPADAPGPADRPGAPGEWLLLEYLDGTTWDHEKEHLGADQRAGLRRRLGETAARIATVTGPEFGYPQATDPALRGADWPTAFGRMFAAVLADAERFGVPLPADPAVLGALPARFARELAEVRRPALVHFDAWEGNVILAPSADGWEFAGLIDGERAFFGDPLAELVGLDALGTPEDEDPDLLAGYRSVMPGLVLDRAARVRLALYRIYLALIMRVEAAPRGYAPDHTAWLAEWSAQRTAEQLAVLDAG</sequence>
<dbReference type="Gene3D" id="3.90.1200.10">
    <property type="match status" value="1"/>
</dbReference>
<name>A0ABP9ESL5_9ACTN</name>
<dbReference type="InterPro" id="IPR051678">
    <property type="entry name" value="AGP_Transferase"/>
</dbReference>
<dbReference type="EMBL" id="BAABIS010000001">
    <property type="protein sequence ID" value="GAA4884935.1"/>
    <property type="molecule type" value="Genomic_DNA"/>
</dbReference>
<feature type="domain" description="Aminoglycoside phosphotransferase" evidence="2">
    <location>
        <begin position="78"/>
        <end position="328"/>
    </location>
</feature>
<keyword evidence="4" id="KW-1185">Reference proteome</keyword>
<proteinExistence type="predicted"/>
<dbReference type="SUPFAM" id="SSF56112">
    <property type="entry name" value="Protein kinase-like (PK-like)"/>
    <property type="match status" value="1"/>
</dbReference>
<accession>A0ABP9ESL5</accession>
<dbReference type="InterPro" id="IPR002575">
    <property type="entry name" value="Aminoglycoside_PTrfase"/>
</dbReference>
<reference evidence="4" key="1">
    <citation type="journal article" date="2019" name="Int. J. Syst. Evol. Microbiol.">
        <title>The Global Catalogue of Microorganisms (GCM) 10K type strain sequencing project: providing services to taxonomists for standard genome sequencing and annotation.</title>
        <authorList>
            <consortium name="The Broad Institute Genomics Platform"/>
            <consortium name="The Broad Institute Genome Sequencing Center for Infectious Disease"/>
            <person name="Wu L."/>
            <person name="Ma J."/>
        </authorList>
    </citation>
    <scope>NUCLEOTIDE SEQUENCE [LARGE SCALE GENOMIC DNA]</scope>
    <source>
        <strain evidence="4">JCM 13006</strain>
    </source>
</reference>
<dbReference type="PANTHER" id="PTHR21310:SF59">
    <property type="entry name" value="AMINOGLYCOSIDE PHOSPHOTRANSFERASE DOMAIN-CONTAINING PROTEIN"/>
    <property type="match status" value="1"/>
</dbReference>
<organism evidence="3 4">
    <name type="scientific">Kitasatospora terrestris</name>
    <dbReference type="NCBI Taxonomy" id="258051"/>
    <lineage>
        <taxon>Bacteria</taxon>
        <taxon>Bacillati</taxon>
        <taxon>Actinomycetota</taxon>
        <taxon>Actinomycetes</taxon>
        <taxon>Kitasatosporales</taxon>
        <taxon>Streptomycetaceae</taxon>
        <taxon>Kitasatospora</taxon>
    </lineage>
</organism>
<evidence type="ECO:0000259" key="2">
    <source>
        <dbReference type="Pfam" id="PF01636"/>
    </source>
</evidence>
<comment type="caution">
    <text evidence="3">The sequence shown here is derived from an EMBL/GenBank/DDBJ whole genome shotgun (WGS) entry which is preliminary data.</text>
</comment>
<evidence type="ECO:0000313" key="3">
    <source>
        <dbReference type="EMBL" id="GAA4884935.1"/>
    </source>
</evidence>
<dbReference type="PANTHER" id="PTHR21310">
    <property type="entry name" value="AMINOGLYCOSIDE PHOSPHOTRANSFERASE-RELATED-RELATED"/>
    <property type="match status" value="1"/>
</dbReference>
<dbReference type="Proteomes" id="UP001501752">
    <property type="component" value="Unassembled WGS sequence"/>
</dbReference>
<feature type="region of interest" description="Disordered" evidence="1">
    <location>
        <begin position="1"/>
        <end position="21"/>
    </location>
</feature>
<dbReference type="InterPro" id="IPR011009">
    <property type="entry name" value="Kinase-like_dom_sf"/>
</dbReference>
<dbReference type="Pfam" id="PF01636">
    <property type="entry name" value="APH"/>
    <property type="match status" value="1"/>
</dbReference>
<dbReference type="Gene3D" id="3.30.200.20">
    <property type="entry name" value="Phosphorylase Kinase, domain 1"/>
    <property type="match status" value="1"/>
</dbReference>